<comment type="caution">
    <text evidence="7">The sequence shown here is derived from an EMBL/GenBank/DDBJ whole genome shotgun (WGS) entry which is preliminary data.</text>
</comment>
<keyword evidence="7" id="KW-0808">Transferase</keyword>
<dbReference type="InterPro" id="IPR015421">
    <property type="entry name" value="PyrdxlP-dep_Trfase_major"/>
</dbReference>
<evidence type="ECO:0000313" key="7">
    <source>
        <dbReference type="EMBL" id="MBD2188122.1"/>
    </source>
</evidence>
<dbReference type="Pfam" id="PF01276">
    <property type="entry name" value="OKR_DC_1"/>
    <property type="match status" value="1"/>
</dbReference>
<proteinExistence type="inferred from homology"/>
<dbReference type="EMBL" id="JACJQB010000012">
    <property type="protein sequence ID" value="MBD2188122.1"/>
    <property type="molecule type" value="Genomic_DNA"/>
</dbReference>
<dbReference type="InterPro" id="IPR036633">
    <property type="entry name" value="Prn/Lys/Arg_de-COase_C_sf"/>
</dbReference>
<dbReference type="Proteomes" id="UP000642094">
    <property type="component" value="Unassembled WGS sequence"/>
</dbReference>
<evidence type="ECO:0000259" key="6">
    <source>
        <dbReference type="PROSITE" id="PS00703"/>
    </source>
</evidence>
<dbReference type="RefSeq" id="WP_190402985.1">
    <property type="nucleotide sequence ID" value="NZ_JACJQB010000012.1"/>
</dbReference>
<evidence type="ECO:0000313" key="8">
    <source>
        <dbReference type="Proteomes" id="UP000642094"/>
    </source>
</evidence>
<dbReference type="InterPro" id="IPR052357">
    <property type="entry name" value="Orn_Lys_Arg_decarboxylase-I"/>
</dbReference>
<dbReference type="PANTHER" id="PTHR43277">
    <property type="entry name" value="ARGININE DECARBOXYLASE"/>
    <property type="match status" value="1"/>
</dbReference>
<keyword evidence="4" id="KW-0663">Pyridoxal phosphate</keyword>
<dbReference type="Pfam" id="PF03711">
    <property type="entry name" value="OKR_DC_1_C"/>
    <property type="match status" value="1"/>
</dbReference>
<dbReference type="GO" id="GO:0008483">
    <property type="term" value="F:transaminase activity"/>
    <property type="evidence" value="ECO:0007669"/>
    <property type="project" value="UniProtKB-KW"/>
</dbReference>
<dbReference type="Gene3D" id="3.40.640.10">
    <property type="entry name" value="Type I PLP-dependent aspartate aminotransferase-like (Major domain)"/>
    <property type="match status" value="1"/>
</dbReference>
<sequence>MDQTQAPLLEFAQQYLDIDDAPFYMPGHKRGQGIDRELLELIGKNVLRLDLPELPDLEEAIATAEALAAEAYNCDRSWFLTNGSTCGVQAMLLATCGEGDKVLIGRNCHKSAIAGLVMTGATPIYLPTTYLPEFDLDFGVSPATLELFLSQHPDAKAVMLVSPNYFGVCGELAKMAAIAHAFDVPLLIDAAHGAHLGFHPDLPQSALQAGADLVVQSTHKVAGSLTQSSVLHLQGKRINAAQVDLALQILRSSSPNFLLLLSLDVARRQMAMQGEQLLTKTWQLARELRSQFSKIPNLRTFSAHEVPTLDETRLTVIINQLGITGFAADEYLRQFNVIAEMPTLTQLVFSLSIGNTQTDIERLVSGFQQLTRERAAGHRSQVITSYGLDKFDNFPIHHQSRLTPRQAYFANCDRISLHQAIGHISVESLCPYPPGIPLLCIGEEITIEVVEILQAILRSGGVINGASDASLETILVVKNTRQ</sequence>
<evidence type="ECO:0000256" key="3">
    <source>
        <dbReference type="ARBA" id="ARBA00022793"/>
    </source>
</evidence>
<name>A0ABR7ZWC2_9CYAN</name>
<keyword evidence="8" id="KW-1185">Reference proteome</keyword>
<feature type="domain" description="Orn/Lys/Arg decarboxylases family 1 pyridoxal-P attachment site" evidence="6">
    <location>
        <begin position="215"/>
        <end position="229"/>
    </location>
</feature>
<dbReference type="SUPFAM" id="SSF53383">
    <property type="entry name" value="PLP-dependent transferases"/>
    <property type="match status" value="1"/>
</dbReference>
<accession>A0ABR7ZWC2</accession>
<gene>
    <name evidence="7" type="ORF">H6F41_08200</name>
</gene>
<evidence type="ECO:0000256" key="1">
    <source>
        <dbReference type="ARBA" id="ARBA00001933"/>
    </source>
</evidence>
<dbReference type="SUPFAM" id="SSF55904">
    <property type="entry name" value="Ornithine decarboxylase C-terminal domain"/>
    <property type="match status" value="1"/>
</dbReference>
<keyword evidence="3" id="KW-0210">Decarboxylase</keyword>
<organism evidence="7 8">
    <name type="scientific">Pseudanabaena mucicola FACHB-723</name>
    <dbReference type="NCBI Taxonomy" id="2692860"/>
    <lineage>
        <taxon>Bacteria</taxon>
        <taxon>Bacillati</taxon>
        <taxon>Cyanobacteriota</taxon>
        <taxon>Cyanophyceae</taxon>
        <taxon>Pseudanabaenales</taxon>
        <taxon>Pseudanabaenaceae</taxon>
        <taxon>Pseudanabaena</taxon>
    </lineage>
</organism>
<reference evidence="7 8" key="1">
    <citation type="journal article" date="2020" name="ISME J.">
        <title>Comparative genomics reveals insights into cyanobacterial evolution and habitat adaptation.</title>
        <authorList>
            <person name="Chen M.Y."/>
            <person name="Teng W.K."/>
            <person name="Zhao L."/>
            <person name="Hu C.X."/>
            <person name="Zhou Y.K."/>
            <person name="Han B.P."/>
            <person name="Song L.R."/>
            <person name="Shu W.S."/>
        </authorList>
    </citation>
    <scope>NUCLEOTIDE SEQUENCE [LARGE SCALE GENOMIC DNA]</scope>
    <source>
        <strain evidence="7 8">FACHB-723</strain>
    </source>
</reference>
<dbReference type="Gene3D" id="3.90.100.10">
    <property type="entry name" value="Orn/Lys/Arg decarboxylase, C-terminal domain"/>
    <property type="match status" value="1"/>
</dbReference>
<dbReference type="InterPro" id="IPR015424">
    <property type="entry name" value="PyrdxlP-dep_Trfase"/>
</dbReference>
<dbReference type="InterPro" id="IPR000310">
    <property type="entry name" value="Orn/Lys/Arg_deCO2ase_major_dom"/>
</dbReference>
<keyword evidence="7" id="KW-0032">Aminotransferase</keyword>
<dbReference type="InterPro" id="IPR008286">
    <property type="entry name" value="Prn/Lys/Arg_de-COase_C"/>
</dbReference>
<dbReference type="PANTHER" id="PTHR43277:SF4">
    <property type="entry name" value="ARGININE DECARBOXYLASE"/>
    <property type="match status" value="1"/>
</dbReference>
<evidence type="ECO:0000256" key="2">
    <source>
        <dbReference type="ARBA" id="ARBA00010671"/>
    </source>
</evidence>
<dbReference type="PROSITE" id="PS00703">
    <property type="entry name" value="OKR_DC_1"/>
    <property type="match status" value="1"/>
</dbReference>
<evidence type="ECO:0000256" key="4">
    <source>
        <dbReference type="ARBA" id="ARBA00022898"/>
    </source>
</evidence>
<keyword evidence="5" id="KW-0456">Lyase</keyword>
<protein>
    <submittedName>
        <fullName evidence="7">Aminotransferase class V-fold PLP-dependent enzyme</fullName>
    </submittedName>
</protein>
<comment type="similarity">
    <text evidence="2">Belongs to the Orn/Lys/Arg decarboxylase class-I family.</text>
</comment>
<evidence type="ECO:0000256" key="5">
    <source>
        <dbReference type="ARBA" id="ARBA00023239"/>
    </source>
</evidence>
<comment type="cofactor">
    <cofactor evidence="1">
        <name>pyridoxal 5'-phosphate</name>
        <dbReference type="ChEBI" id="CHEBI:597326"/>
    </cofactor>
</comment>